<dbReference type="PANTHER" id="PTHR24198">
    <property type="entry name" value="ANKYRIN REPEAT AND PROTEIN KINASE DOMAIN-CONTAINING PROTEIN"/>
    <property type="match status" value="1"/>
</dbReference>
<dbReference type="SUPFAM" id="SSF48403">
    <property type="entry name" value="Ankyrin repeat"/>
    <property type="match status" value="1"/>
</dbReference>
<accession>I2GZK6</accession>
<evidence type="ECO:0000313" key="5">
    <source>
        <dbReference type="Proteomes" id="UP000002866"/>
    </source>
</evidence>
<dbReference type="STRING" id="1071380.I2GZK6"/>
<sequence>MSSEKYPLHHACMENKFDTAKELIKENPELLLTRDDDDRLPIHWAVSMSSTDIVHLLLDSFPPKAPEMFLCKDEGGWTPYHICSSIGSVEILKKLEAFDVENGHKVDWDIQTKQGMTCLHLAISKKHDAVVTYLLRNGESVRIPDKTGKLPLHRAAALGNIELARILIKHNSPVNKKDSWNVTPIEQALLAGHIKFALDMVHEFDADYEEIDWKDIHADVKKNFLENV</sequence>
<dbReference type="InterPro" id="IPR036770">
    <property type="entry name" value="Ankyrin_rpt-contain_sf"/>
</dbReference>
<reference evidence="4 5" key="1">
    <citation type="journal article" date="2011" name="Proc. Natl. Acad. Sci. U.S.A.">
        <title>Evolutionary erosion of yeast sex chromosomes by mating-type switching accidents.</title>
        <authorList>
            <person name="Gordon J.L."/>
            <person name="Armisen D."/>
            <person name="Proux-Wera E."/>
            <person name="Oheigeartaigh S.S."/>
            <person name="Byrne K.P."/>
            <person name="Wolfe K.H."/>
        </authorList>
    </citation>
    <scope>NUCLEOTIDE SEQUENCE [LARGE SCALE GENOMIC DNA]</scope>
    <source>
        <strain evidence="5">ATCC 34711 / CBS 6284 / DSM 70876 / NBRC 10599 / NRRL Y-10934 / UCD 77-7</strain>
    </source>
</reference>
<dbReference type="PANTHER" id="PTHR24198:SF165">
    <property type="entry name" value="ANKYRIN REPEAT-CONTAINING PROTEIN-RELATED"/>
    <property type="match status" value="1"/>
</dbReference>
<evidence type="ECO:0000256" key="2">
    <source>
        <dbReference type="ARBA" id="ARBA00023043"/>
    </source>
</evidence>
<dbReference type="OrthoDB" id="539213at2759"/>
<dbReference type="GeneID" id="14493788"/>
<dbReference type="eggNOG" id="KOG4412">
    <property type="taxonomic scope" value="Eukaryota"/>
</dbReference>
<dbReference type="Pfam" id="PF13637">
    <property type="entry name" value="Ank_4"/>
    <property type="match status" value="1"/>
</dbReference>
<dbReference type="Proteomes" id="UP000002866">
    <property type="component" value="Chromosome 2"/>
</dbReference>
<evidence type="ECO:0000313" key="4">
    <source>
        <dbReference type="EMBL" id="CCH59558.1"/>
    </source>
</evidence>
<name>I2GZK6_HENB6</name>
<dbReference type="GO" id="GO:1904855">
    <property type="term" value="F:proteasome regulatory particle binding"/>
    <property type="evidence" value="ECO:0007669"/>
    <property type="project" value="EnsemblFungi"/>
</dbReference>
<dbReference type="SMART" id="SM00248">
    <property type="entry name" value="ANK"/>
    <property type="match status" value="5"/>
</dbReference>
<dbReference type="PROSITE" id="PS50088">
    <property type="entry name" value="ANK_REPEAT"/>
    <property type="match status" value="2"/>
</dbReference>
<dbReference type="Gene3D" id="1.25.40.20">
    <property type="entry name" value="Ankyrin repeat-containing domain"/>
    <property type="match status" value="1"/>
</dbReference>
<keyword evidence="1" id="KW-0677">Repeat</keyword>
<dbReference type="PROSITE" id="PS50297">
    <property type="entry name" value="ANK_REP_REGION"/>
    <property type="match status" value="2"/>
</dbReference>
<dbReference type="OMA" id="PWHENDP"/>
<dbReference type="EMBL" id="HE806317">
    <property type="protein sequence ID" value="CCH59558.1"/>
    <property type="molecule type" value="Genomic_DNA"/>
</dbReference>
<proteinExistence type="predicted"/>
<dbReference type="GO" id="GO:0044183">
    <property type="term" value="F:protein folding chaperone"/>
    <property type="evidence" value="ECO:0007669"/>
    <property type="project" value="EnsemblFungi"/>
</dbReference>
<dbReference type="InterPro" id="IPR002110">
    <property type="entry name" value="Ankyrin_rpt"/>
</dbReference>
<protein>
    <submittedName>
        <fullName evidence="4">Uncharacterized protein</fullName>
    </submittedName>
</protein>
<dbReference type="FunCoup" id="I2GZK6">
    <property type="interactions" value="199"/>
</dbReference>
<dbReference type="GO" id="GO:0005634">
    <property type="term" value="C:nucleus"/>
    <property type="evidence" value="ECO:0007669"/>
    <property type="project" value="EnsemblFungi"/>
</dbReference>
<dbReference type="HOGENOM" id="CLU_000134_18_2_1"/>
<gene>
    <name evidence="4" type="primary">TBLA0B07400</name>
    <name evidence="4" type="ORF">TBLA_0B07400</name>
</gene>
<dbReference type="GO" id="GO:0070682">
    <property type="term" value="P:proteasome regulatory particle assembly"/>
    <property type="evidence" value="ECO:0007669"/>
    <property type="project" value="EnsemblFungi"/>
</dbReference>
<dbReference type="KEGG" id="tbl:TBLA_0B07400"/>
<organism evidence="4 5">
    <name type="scientific">Henningerozyma blattae (strain ATCC 34711 / CBS 6284 / DSM 70876 / NBRC 10599 / NRRL Y-10934 / UCD 77-7)</name>
    <name type="common">Yeast</name>
    <name type="synonym">Tetrapisispora blattae</name>
    <dbReference type="NCBI Taxonomy" id="1071380"/>
    <lineage>
        <taxon>Eukaryota</taxon>
        <taxon>Fungi</taxon>
        <taxon>Dikarya</taxon>
        <taxon>Ascomycota</taxon>
        <taxon>Saccharomycotina</taxon>
        <taxon>Saccharomycetes</taxon>
        <taxon>Saccharomycetales</taxon>
        <taxon>Saccharomycetaceae</taxon>
        <taxon>Henningerozyma</taxon>
    </lineage>
</organism>
<dbReference type="GO" id="GO:0005829">
    <property type="term" value="C:cytosol"/>
    <property type="evidence" value="ECO:0007669"/>
    <property type="project" value="EnsemblFungi"/>
</dbReference>
<dbReference type="AlphaFoldDB" id="I2GZK6"/>
<keyword evidence="2 3" id="KW-0040">ANK repeat</keyword>
<keyword evidence="5" id="KW-1185">Reference proteome</keyword>
<evidence type="ECO:0000256" key="3">
    <source>
        <dbReference type="PROSITE-ProRule" id="PRU00023"/>
    </source>
</evidence>
<feature type="repeat" description="ANK" evidence="3">
    <location>
        <begin position="147"/>
        <end position="179"/>
    </location>
</feature>
<feature type="repeat" description="ANK" evidence="3">
    <location>
        <begin position="114"/>
        <end position="146"/>
    </location>
</feature>
<dbReference type="InParanoid" id="I2GZK6"/>
<dbReference type="RefSeq" id="XP_004179077.1">
    <property type="nucleotide sequence ID" value="XM_004179029.1"/>
</dbReference>
<dbReference type="Pfam" id="PF12796">
    <property type="entry name" value="Ank_2"/>
    <property type="match status" value="2"/>
</dbReference>
<evidence type="ECO:0000256" key="1">
    <source>
        <dbReference type="ARBA" id="ARBA00022737"/>
    </source>
</evidence>